<dbReference type="Proteomes" id="UP000299102">
    <property type="component" value="Unassembled WGS sequence"/>
</dbReference>
<comment type="caution">
    <text evidence="2">The sequence shown here is derived from an EMBL/GenBank/DDBJ whole genome shotgun (WGS) entry which is preliminary data.</text>
</comment>
<gene>
    <name evidence="2" type="ORF">EVAR_52913_1</name>
</gene>
<keyword evidence="3" id="KW-1185">Reference proteome</keyword>
<dbReference type="EMBL" id="BGZK01001086">
    <property type="protein sequence ID" value="GBP70787.1"/>
    <property type="molecule type" value="Genomic_DNA"/>
</dbReference>
<evidence type="ECO:0000313" key="3">
    <source>
        <dbReference type="Proteomes" id="UP000299102"/>
    </source>
</evidence>
<accession>A0A4C1Y8B9</accession>
<reference evidence="2 3" key="1">
    <citation type="journal article" date="2019" name="Commun. Biol.">
        <title>The bagworm genome reveals a unique fibroin gene that provides high tensile strength.</title>
        <authorList>
            <person name="Kono N."/>
            <person name="Nakamura H."/>
            <person name="Ohtoshi R."/>
            <person name="Tomita M."/>
            <person name="Numata K."/>
            <person name="Arakawa K."/>
        </authorList>
    </citation>
    <scope>NUCLEOTIDE SEQUENCE [LARGE SCALE GENOMIC DNA]</scope>
</reference>
<organism evidence="2 3">
    <name type="scientific">Eumeta variegata</name>
    <name type="common">Bagworm moth</name>
    <name type="synonym">Eumeta japonica</name>
    <dbReference type="NCBI Taxonomy" id="151549"/>
    <lineage>
        <taxon>Eukaryota</taxon>
        <taxon>Metazoa</taxon>
        <taxon>Ecdysozoa</taxon>
        <taxon>Arthropoda</taxon>
        <taxon>Hexapoda</taxon>
        <taxon>Insecta</taxon>
        <taxon>Pterygota</taxon>
        <taxon>Neoptera</taxon>
        <taxon>Endopterygota</taxon>
        <taxon>Lepidoptera</taxon>
        <taxon>Glossata</taxon>
        <taxon>Ditrysia</taxon>
        <taxon>Tineoidea</taxon>
        <taxon>Psychidae</taxon>
        <taxon>Oiketicinae</taxon>
        <taxon>Eumeta</taxon>
    </lineage>
</organism>
<dbReference type="AlphaFoldDB" id="A0A4C1Y8B9"/>
<evidence type="ECO:0000256" key="1">
    <source>
        <dbReference type="SAM" id="MobiDB-lite"/>
    </source>
</evidence>
<protein>
    <submittedName>
        <fullName evidence="2">Uncharacterized protein</fullName>
    </submittedName>
</protein>
<name>A0A4C1Y8B9_EUMVA</name>
<sequence>MYFPPTPNSFEKLYCTDKTPGGSRHKSDTATKTGRNFTAGALIRSRIRAGYGADARPLQMRLLCGGRARVTPPNICSGEHSFITFSPLDCGRRGF</sequence>
<feature type="region of interest" description="Disordered" evidence="1">
    <location>
        <begin position="14"/>
        <end position="33"/>
    </location>
</feature>
<evidence type="ECO:0000313" key="2">
    <source>
        <dbReference type="EMBL" id="GBP70787.1"/>
    </source>
</evidence>
<proteinExistence type="predicted"/>